<dbReference type="AlphaFoldDB" id="A0A852ZPU5"/>
<keyword evidence="3" id="KW-1185">Reference proteome</keyword>
<evidence type="ECO:0000313" key="3">
    <source>
        <dbReference type="Proteomes" id="UP000567795"/>
    </source>
</evidence>
<feature type="compositionally biased region" description="Basic residues" evidence="1">
    <location>
        <begin position="82"/>
        <end position="92"/>
    </location>
</feature>
<comment type="caution">
    <text evidence="2">The sequence shown here is derived from an EMBL/GenBank/DDBJ whole genome shotgun (WGS) entry which is preliminary data.</text>
</comment>
<dbReference type="Proteomes" id="UP000567795">
    <property type="component" value="Unassembled WGS sequence"/>
</dbReference>
<protein>
    <submittedName>
        <fullName evidence="2">Uncharacterized protein</fullName>
    </submittedName>
</protein>
<evidence type="ECO:0000256" key="1">
    <source>
        <dbReference type="SAM" id="MobiDB-lite"/>
    </source>
</evidence>
<dbReference type="EMBL" id="JACBZD010000001">
    <property type="protein sequence ID" value="NYI03765.1"/>
    <property type="molecule type" value="Genomic_DNA"/>
</dbReference>
<reference evidence="2 3" key="1">
    <citation type="submission" date="2020-07" db="EMBL/GenBank/DDBJ databases">
        <title>Sequencing the genomes of 1000 actinobacteria strains.</title>
        <authorList>
            <person name="Klenk H.-P."/>
        </authorList>
    </citation>
    <scope>NUCLEOTIDE SEQUENCE [LARGE SCALE GENOMIC DNA]</scope>
    <source>
        <strain evidence="2 3">DSM 42178</strain>
    </source>
</reference>
<organism evidence="2 3">
    <name type="scientific">Allostreptomyces psammosilenae</name>
    <dbReference type="NCBI Taxonomy" id="1892865"/>
    <lineage>
        <taxon>Bacteria</taxon>
        <taxon>Bacillati</taxon>
        <taxon>Actinomycetota</taxon>
        <taxon>Actinomycetes</taxon>
        <taxon>Kitasatosporales</taxon>
        <taxon>Streptomycetaceae</taxon>
        <taxon>Allostreptomyces</taxon>
    </lineage>
</organism>
<dbReference type="RefSeq" id="WP_179812766.1">
    <property type="nucleotide sequence ID" value="NZ_JACBZD010000001.1"/>
</dbReference>
<feature type="region of interest" description="Disordered" evidence="1">
    <location>
        <begin position="73"/>
        <end position="101"/>
    </location>
</feature>
<gene>
    <name evidence="2" type="ORF">FHU37_000708</name>
</gene>
<sequence>MSRTDSTKPLWVRHAEHAPRPIHDHRHGPCDLPPYPTHEAPDTRCRWEHPDALVFRHTCCSGCGERTCIKERQHMARSSNRRERHASRRAARRLAAAEDGD</sequence>
<proteinExistence type="predicted"/>
<evidence type="ECO:0000313" key="2">
    <source>
        <dbReference type="EMBL" id="NYI03765.1"/>
    </source>
</evidence>
<accession>A0A852ZPU5</accession>
<name>A0A852ZPU5_9ACTN</name>